<reference evidence="3 4" key="1">
    <citation type="submission" date="2023-09" db="EMBL/GenBank/DDBJ databases">
        <authorList>
            <person name="Rey-Velasco X."/>
        </authorList>
    </citation>
    <scope>NUCLEOTIDE SEQUENCE [LARGE SCALE GENOMIC DNA]</scope>
    <source>
        <strain evidence="3 4">F388</strain>
    </source>
</reference>
<dbReference type="InterPro" id="IPR001466">
    <property type="entry name" value="Beta-lactam-related"/>
</dbReference>
<dbReference type="Gene3D" id="3.40.710.10">
    <property type="entry name" value="DD-peptidase/beta-lactamase superfamily"/>
    <property type="match status" value="1"/>
</dbReference>
<sequence>MFKYPRFLVFFLLIVISSCAQQISDKDLVGEWVGKLKDTNGLLLDIIIKLEEENAIFAISSNKKIITKEFKLSNAFRLELDENIMFNGKINQGQSIINGFMGLKGNFYPVKLYRKGNLYVGNLNLTVLHHLKPNNLRLKIEEVNENGHTIYPLLGSFWVSDYKQEKNNISFNDYPTGLKFQGQVKPSEIVFDISLANNLIAKTTFKKIDLYNANPLVSTNENIRINDAWESSKNRLALPQMEADIQSDSLEGMESILVAQKGKILYEKYFAGFDANTPHTTRSASKSISSAIIGIAIDDGIIESVDEKLYDFIPQEYQYTKDSLKSKITIRHLLTMSSGLDVNNKASEEFYQDGSDDSWLKTVLEAPIVHKPGAYTDYGSANPFLLGVYLYNRLDMPLEFYMHEKLFAPLGITNYIINTDDTGIIPYFGGGLPLTPRDMLKFGQLYLNEGIWNGEQIISKSWVQESFKKHTRLQDSRNKDEYGYFWYHHTYLIDGKSIKSIEARGTGGQFIFVVPELEVVAVTTAGNYRNRKTGQSLEIFRDYILPALLK</sequence>
<dbReference type="SUPFAM" id="SSF56601">
    <property type="entry name" value="beta-lactamase/transpeptidase-like"/>
    <property type="match status" value="1"/>
</dbReference>
<protein>
    <submittedName>
        <fullName evidence="3">Serine hydrolase</fullName>
        <ecNumber evidence="3">3.-.-.-</ecNumber>
    </submittedName>
</protein>
<keyword evidence="4" id="KW-1185">Reference proteome</keyword>
<comment type="caution">
    <text evidence="3">The sequence shown here is derived from an EMBL/GenBank/DDBJ whole genome shotgun (WGS) entry which is preliminary data.</text>
</comment>
<dbReference type="Pfam" id="PF00144">
    <property type="entry name" value="Beta-lactamase"/>
    <property type="match status" value="1"/>
</dbReference>
<feature type="domain" description="Beta-lactamase-related" evidence="2">
    <location>
        <begin position="255"/>
        <end position="523"/>
    </location>
</feature>
<proteinExistence type="predicted"/>
<accession>A0ABU3A878</accession>
<dbReference type="RefSeq" id="WP_311349939.1">
    <property type="nucleotide sequence ID" value="NZ_JAVRHR010000001.1"/>
</dbReference>
<name>A0ABU3A878_9FLAO</name>
<gene>
    <name evidence="3" type="ORF">RM706_05060</name>
</gene>
<dbReference type="EMBL" id="JAVRHR010000001">
    <property type="protein sequence ID" value="MDT0606384.1"/>
    <property type="molecule type" value="Genomic_DNA"/>
</dbReference>
<dbReference type="InterPro" id="IPR050789">
    <property type="entry name" value="Diverse_Enzym_Activities"/>
</dbReference>
<feature type="chain" id="PRO_5046196200" evidence="1">
    <location>
        <begin position="21"/>
        <end position="550"/>
    </location>
</feature>
<dbReference type="InterPro" id="IPR012338">
    <property type="entry name" value="Beta-lactam/transpept-like"/>
</dbReference>
<dbReference type="PANTHER" id="PTHR43283:SF7">
    <property type="entry name" value="BETA-LACTAMASE-RELATED DOMAIN-CONTAINING PROTEIN"/>
    <property type="match status" value="1"/>
</dbReference>
<dbReference type="GO" id="GO:0016787">
    <property type="term" value="F:hydrolase activity"/>
    <property type="evidence" value="ECO:0007669"/>
    <property type="project" value="UniProtKB-KW"/>
</dbReference>
<feature type="signal peptide" evidence="1">
    <location>
        <begin position="1"/>
        <end position="20"/>
    </location>
</feature>
<evidence type="ECO:0000313" key="3">
    <source>
        <dbReference type="EMBL" id="MDT0606384.1"/>
    </source>
</evidence>
<organism evidence="3 4">
    <name type="scientific">Croceitalea rosinachiae</name>
    <dbReference type="NCBI Taxonomy" id="3075596"/>
    <lineage>
        <taxon>Bacteria</taxon>
        <taxon>Pseudomonadati</taxon>
        <taxon>Bacteroidota</taxon>
        <taxon>Flavobacteriia</taxon>
        <taxon>Flavobacteriales</taxon>
        <taxon>Flavobacteriaceae</taxon>
        <taxon>Croceitalea</taxon>
    </lineage>
</organism>
<keyword evidence="1" id="KW-0732">Signal</keyword>
<evidence type="ECO:0000259" key="2">
    <source>
        <dbReference type="Pfam" id="PF00144"/>
    </source>
</evidence>
<dbReference type="PANTHER" id="PTHR43283">
    <property type="entry name" value="BETA-LACTAMASE-RELATED"/>
    <property type="match status" value="1"/>
</dbReference>
<dbReference type="EC" id="3.-.-.-" evidence="3"/>
<evidence type="ECO:0000256" key="1">
    <source>
        <dbReference type="SAM" id="SignalP"/>
    </source>
</evidence>
<dbReference type="Proteomes" id="UP001255246">
    <property type="component" value="Unassembled WGS sequence"/>
</dbReference>
<evidence type="ECO:0000313" key="4">
    <source>
        <dbReference type="Proteomes" id="UP001255246"/>
    </source>
</evidence>
<dbReference type="PROSITE" id="PS51257">
    <property type="entry name" value="PROKAR_LIPOPROTEIN"/>
    <property type="match status" value="1"/>
</dbReference>
<keyword evidence="3" id="KW-0378">Hydrolase</keyword>